<reference evidence="2" key="2">
    <citation type="submission" date="2017-12" db="EMBL/GenBank/DDBJ databases">
        <title>Genome sequence of the Bar-tailed Godwit (Limosa lapponica baueri).</title>
        <authorList>
            <person name="Lima N.C.B."/>
            <person name="Parody-Merino A.M."/>
            <person name="Battley P.F."/>
            <person name="Fidler A.E."/>
            <person name="Prosdocimi F."/>
        </authorList>
    </citation>
    <scope>NUCLEOTIDE SEQUENCE [LARGE SCALE GENOMIC DNA]</scope>
</reference>
<organism evidence="1 2">
    <name type="scientific">Limosa lapponica baueri</name>
    <dbReference type="NCBI Taxonomy" id="1758121"/>
    <lineage>
        <taxon>Eukaryota</taxon>
        <taxon>Metazoa</taxon>
        <taxon>Chordata</taxon>
        <taxon>Craniata</taxon>
        <taxon>Vertebrata</taxon>
        <taxon>Euteleostomi</taxon>
        <taxon>Archelosauria</taxon>
        <taxon>Archosauria</taxon>
        <taxon>Dinosauria</taxon>
        <taxon>Saurischia</taxon>
        <taxon>Theropoda</taxon>
        <taxon>Coelurosauria</taxon>
        <taxon>Aves</taxon>
        <taxon>Neognathae</taxon>
        <taxon>Neoaves</taxon>
        <taxon>Charadriiformes</taxon>
        <taxon>Scolopacidae</taxon>
        <taxon>Limosa</taxon>
    </lineage>
</organism>
<dbReference type="Proteomes" id="UP000233556">
    <property type="component" value="Unassembled WGS sequence"/>
</dbReference>
<dbReference type="AlphaFoldDB" id="A0A2I0TZD4"/>
<protein>
    <recommendedName>
        <fullName evidence="3">Rna-directed dna polymerase from mobile element jockey-like</fullName>
    </recommendedName>
</protein>
<evidence type="ECO:0000313" key="1">
    <source>
        <dbReference type="EMBL" id="PKU39073.1"/>
    </source>
</evidence>
<gene>
    <name evidence="1" type="ORF">llap_10623</name>
</gene>
<dbReference type="EMBL" id="KZ506582">
    <property type="protein sequence ID" value="PKU39073.1"/>
    <property type="molecule type" value="Genomic_DNA"/>
</dbReference>
<evidence type="ECO:0008006" key="3">
    <source>
        <dbReference type="Google" id="ProtNLM"/>
    </source>
</evidence>
<keyword evidence="2" id="KW-1185">Reference proteome</keyword>
<dbReference type="OrthoDB" id="8939918at2759"/>
<evidence type="ECO:0000313" key="2">
    <source>
        <dbReference type="Proteomes" id="UP000233556"/>
    </source>
</evidence>
<name>A0A2I0TZD4_LIMLA</name>
<accession>A0A2I0TZD4</accession>
<reference evidence="2" key="1">
    <citation type="submission" date="2017-11" db="EMBL/GenBank/DDBJ databases">
        <authorList>
            <person name="Lima N.C."/>
            <person name="Parody-Merino A.M."/>
            <person name="Battley P.F."/>
            <person name="Fidler A.E."/>
            <person name="Prosdocimi F."/>
        </authorList>
    </citation>
    <scope>NUCLEOTIDE SEQUENCE [LARGE SCALE GENOMIC DNA]</scope>
</reference>
<sequence length="72" mass="8191">MDSGIECTLGKSVDDTKLRRAVDMLEGRDAIQRDLDRIERGTKKEFLGNESYIMWSWVASINPNDCKLIGND</sequence>
<proteinExistence type="predicted"/>